<dbReference type="InterPro" id="IPR016088">
    <property type="entry name" value="Chalcone_isomerase_3-sand"/>
</dbReference>
<dbReference type="RefSeq" id="WP_023660203.1">
    <property type="nucleotide sequence ID" value="NZ_CM002299.1"/>
</dbReference>
<comment type="caution">
    <text evidence="2">The sequence shown here is derived from an EMBL/GenBank/DDBJ whole genome shotgun (WGS) entry which is preliminary data.</text>
</comment>
<gene>
    <name evidence="2" type="ORF">KT71_09277</name>
</gene>
<dbReference type="STRING" id="314285.KT71_09277"/>
<dbReference type="GO" id="GO:0016872">
    <property type="term" value="F:intramolecular lyase activity"/>
    <property type="evidence" value="ECO:0007669"/>
    <property type="project" value="InterPro"/>
</dbReference>
<name>A4A4T6_9GAMM</name>
<evidence type="ECO:0000259" key="1">
    <source>
        <dbReference type="Pfam" id="PF16036"/>
    </source>
</evidence>
<proteinExistence type="predicted"/>
<organism evidence="2 3">
    <name type="scientific">Congregibacter litoralis KT71</name>
    <dbReference type="NCBI Taxonomy" id="314285"/>
    <lineage>
        <taxon>Bacteria</taxon>
        <taxon>Pseudomonadati</taxon>
        <taxon>Pseudomonadota</taxon>
        <taxon>Gammaproteobacteria</taxon>
        <taxon>Cellvibrionales</taxon>
        <taxon>Halieaceae</taxon>
        <taxon>Congregibacter</taxon>
    </lineage>
</organism>
<dbReference type="InterPro" id="IPR036298">
    <property type="entry name" value="Chalcone_isomerase_sf"/>
</dbReference>
<dbReference type="Gene3D" id="3.50.70.10">
    <property type="match status" value="1"/>
</dbReference>
<dbReference type="HOGENOM" id="CLU_1324540_0_0_6"/>
<dbReference type="InterPro" id="IPR016087">
    <property type="entry name" value="Chalcone_isomerase"/>
</dbReference>
<dbReference type="Proteomes" id="UP000019205">
    <property type="component" value="Chromosome"/>
</dbReference>
<dbReference type="EMBL" id="AAOA02000003">
    <property type="protein sequence ID" value="EAQ98807.2"/>
    <property type="molecule type" value="Genomic_DNA"/>
</dbReference>
<keyword evidence="2" id="KW-0413">Isomerase</keyword>
<reference evidence="2 3" key="1">
    <citation type="journal article" date="2007" name="Proc. Natl. Acad. Sci. U.S.A.">
        <title>Characterization of a marine gammaproteobacterium capable of aerobic anoxygenic photosynthesis.</title>
        <authorList>
            <person name="Fuchs B.M."/>
            <person name="Spring S."/>
            <person name="Teeling H."/>
            <person name="Quast C."/>
            <person name="Wulf J."/>
            <person name="Schattenhofer M."/>
            <person name="Yan S."/>
            <person name="Ferriera S."/>
            <person name="Johnson J."/>
            <person name="Glockner F.O."/>
            <person name="Amann R."/>
        </authorList>
    </citation>
    <scope>NUCLEOTIDE SEQUENCE [LARGE SCALE GENOMIC DNA]</scope>
    <source>
        <strain evidence="2">KT71</strain>
    </source>
</reference>
<dbReference type="SUPFAM" id="SSF54626">
    <property type="entry name" value="Chalcone isomerase"/>
    <property type="match status" value="1"/>
</dbReference>
<evidence type="ECO:0000313" key="2">
    <source>
        <dbReference type="EMBL" id="EAQ98807.2"/>
    </source>
</evidence>
<reference evidence="2 3" key="2">
    <citation type="journal article" date="2009" name="PLoS ONE">
        <title>The photosynthetic apparatus and its regulation in the aerobic gammaproteobacterium Congregibacter litoralis gen. nov., sp. nov.</title>
        <authorList>
            <person name="Spring S."/>
            <person name="Lunsdorf H."/>
            <person name="Fuchs B.M."/>
            <person name="Tindall B.J."/>
        </authorList>
    </citation>
    <scope>NUCLEOTIDE SEQUENCE [LARGE SCALE GENOMIC DNA]</scope>
    <source>
        <strain evidence="2">KT71</strain>
    </source>
</reference>
<sequence length="207" mass="22774">MPKVFASASLRPAWSVWLVTVIGLLCMASGALAAKSKDFPLFMGFTHAGVNHNLHYTGSSERVILIFRVYEIAHYAEASPTPFSPESLIDDGPAKAIAITFSRKLGRDQIRDELDRSLRKNAQPGWLEDAQGTISAFMASIDRDAQKGDQLIFYWLSGGRIFAEFNGEPAFTANDTAFAKLIWSIWFGKEPACDIDALLAQSIAQVD</sequence>
<dbReference type="eggNOG" id="ENOG5032MKQ">
    <property type="taxonomic scope" value="Bacteria"/>
</dbReference>
<dbReference type="AlphaFoldDB" id="A4A4T6"/>
<feature type="domain" description="Chalcone isomerase" evidence="1">
    <location>
        <begin position="51"/>
        <end position="192"/>
    </location>
</feature>
<accession>A4A4T6</accession>
<protein>
    <submittedName>
        <fullName evidence="2">Chalcone-flavanone isomerase</fullName>
    </submittedName>
</protein>
<dbReference type="OrthoDB" id="9795336at2"/>
<keyword evidence="3" id="KW-1185">Reference proteome</keyword>
<dbReference type="Pfam" id="PF16036">
    <property type="entry name" value="Chalcone_3"/>
    <property type="match status" value="1"/>
</dbReference>
<evidence type="ECO:0000313" key="3">
    <source>
        <dbReference type="Proteomes" id="UP000019205"/>
    </source>
</evidence>